<evidence type="ECO:0000313" key="10">
    <source>
        <dbReference type="EMBL" id="KAF1978302.1"/>
    </source>
</evidence>
<evidence type="ECO:0000313" key="7">
    <source>
        <dbReference type="EMBL" id="KAF1969602.1"/>
    </source>
</evidence>
<proteinExistence type="predicted"/>
<dbReference type="EMBL" id="ML976704">
    <property type="protein sequence ID" value="KAF1969971.1"/>
    <property type="molecule type" value="Genomic_DNA"/>
</dbReference>
<evidence type="ECO:0000313" key="11">
    <source>
        <dbReference type="Proteomes" id="UP000800036"/>
    </source>
</evidence>
<reference evidence="9" key="1">
    <citation type="journal article" date="2020" name="Stud. Mycol.">
        <title>101 Dothideomycetes genomes: a test case for predicting lifestyles and emergence of pathogens.</title>
        <authorList>
            <person name="Haridas S."/>
            <person name="Albert R."/>
            <person name="Binder M."/>
            <person name="Bloem J."/>
            <person name="Labutti K."/>
            <person name="Salamov A."/>
            <person name="Andreopoulos B."/>
            <person name="Baker S."/>
            <person name="Barry K."/>
            <person name="Bills G."/>
            <person name="Bluhm B."/>
            <person name="Cannon C."/>
            <person name="Castanera R."/>
            <person name="Culley D."/>
            <person name="Daum C."/>
            <person name="Ezra D."/>
            <person name="Gonzalez J."/>
            <person name="Henrissat B."/>
            <person name="Kuo A."/>
            <person name="Liang C."/>
            <person name="Lipzen A."/>
            <person name="Lutzoni F."/>
            <person name="Magnuson J."/>
            <person name="Mondo S."/>
            <person name="Nolan M."/>
            <person name="Ohm R."/>
            <person name="Pangilinan J."/>
            <person name="Park H.-J."/>
            <person name="Ramirez L."/>
            <person name="Alfaro M."/>
            <person name="Sun H."/>
            <person name="Tritt A."/>
            <person name="Yoshinaga Y."/>
            <person name="Zwiers L.-H."/>
            <person name="Turgeon B."/>
            <person name="Goodwin S."/>
            <person name="Spatafora J."/>
            <person name="Crous P."/>
            <person name="Grigoriev I."/>
        </authorList>
    </citation>
    <scope>NUCLEOTIDE SEQUENCE</scope>
    <source>
        <strain evidence="9">CBS 107.79</strain>
    </source>
</reference>
<dbReference type="EMBL" id="ML976714">
    <property type="protein sequence ID" value="KAF1969060.1"/>
    <property type="molecule type" value="Genomic_DNA"/>
</dbReference>
<dbReference type="AlphaFoldDB" id="A0A6A5VNW9"/>
<evidence type="ECO:0000313" key="6">
    <source>
        <dbReference type="EMBL" id="KAF1969060.1"/>
    </source>
</evidence>
<evidence type="ECO:0000313" key="8">
    <source>
        <dbReference type="EMBL" id="KAF1969971.1"/>
    </source>
</evidence>
<dbReference type="EMBL" id="ML976757">
    <property type="protein sequence ID" value="KAF1965718.1"/>
    <property type="molecule type" value="Genomic_DNA"/>
</dbReference>
<evidence type="ECO:0000313" key="9">
    <source>
        <dbReference type="EMBL" id="KAF1978280.1"/>
    </source>
</evidence>
<dbReference type="EMBL" id="ML976707">
    <property type="protein sequence ID" value="KAF1969602.1"/>
    <property type="molecule type" value="Genomic_DNA"/>
</dbReference>
<protein>
    <submittedName>
        <fullName evidence="9">Uncharacterized protein</fullName>
    </submittedName>
</protein>
<dbReference type="EMBL" id="ML976730">
    <property type="protein sequence ID" value="KAF1967644.1"/>
    <property type="molecule type" value="Genomic_DNA"/>
</dbReference>
<evidence type="ECO:0000313" key="2">
    <source>
        <dbReference type="EMBL" id="KAF1965379.1"/>
    </source>
</evidence>
<evidence type="ECO:0000313" key="3">
    <source>
        <dbReference type="EMBL" id="KAF1965718.1"/>
    </source>
</evidence>
<evidence type="ECO:0000313" key="1">
    <source>
        <dbReference type="EMBL" id="KAF1964354.1"/>
    </source>
</evidence>
<name>A0A6A5VNW9_9PLEO</name>
<dbReference type="Proteomes" id="UP000800036">
    <property type="component" value="Unassembled WGS sequence"/>
</dbReference>
<gene>
    <name evidence="10" type="ORF">BU23DRAFT_549754</name>
    <name evidence="9" type="ORF">BU23DRAFT_550317</name>
    <name evidence="8" type="ORF">BU23DRAFT_557149</name>
    <name evidence="7" type="ORF">BU23DRAFT_557433</name>
    <name evidence="6" type="ORF">BU23DRAFT_558084</name>
    <name evidence="5" type="ORF">BU23DRAFT_558461</name>
    <name evidence="4" type="ORF">BU23DRAFT_559287</name>
    <name evidence="3" type="ORF">BU23DRAFT_560856</name>
    <name evidence="2" type="ORF">BU23DRAFT_561117</name>
    <name evidence="1" type="ORF">BU23DRAFT_562027</name>
</gene>
<dbReference type="EMBL" id="ML976792">
    <property type="protein sequence ID" value="KAF1964354.1"/>
    <property type="molecule type" value="Genomic_DNA"/>
</dbReference>
<dbReference type="EMBL" id="ML976763">
    <property type="protein sequence ID" value="KAF1965379.1"/>
    <property type="molecule type" value="Genomic_DNA"/>
</dbReference>
<keyword evidence="11" id="KW-1185">Reference proteome</keyword>
<dbReference type="EMBL" id="ML976661">
    <property type="protein sequence ID" value="KAF1978280.1"/>
    <property type="molecule type" value="Genomic_DNA"/>
</dbReference>
<accession>A0A6A5VNW9</accession>
<organism evidence="9 11">
    <name type="scientific">Bimuria novae-zelandiae CBS 107.79</name>
    <dbReference type="NCBI Taxonomy" id="1447943"/>
    <lineage>
        <taxon>Eukaryota</taxon>
        <taxon>Fungi</taxon>
        <taxon>Dikarya</taxon>
        <taxon>Ascomycota</taxon>
        <taxon>Pezizomycotina</taxon>
        <taxon>Dothideomycetes</taxon>
        <taxon>Pleosporomycetidae</taxon>
        <taxon>Pleosporales</taxon>
        <taxon>Massarineae</taxon>
        <taxon>Didymosphaeriaceae</taxon>
        <taxon>Bimuria</taxon>
    </lineage>
</organism>
<evidence type="ECO:0000313" key="5">
    <source>
        <dbReference type="EMBL" id="KAF1968586.1"/>
    </source>
</evidence>
<evidence type="ECO:0000313" key="4">
    <source>
        <dbReference type="EMBL" id="KAF1967644.1"/>
    </source>
</evidence>
<dbReference type="EMBL" id="ML976660">
    <property type="protein sequence ID" value="KAF1978302.1"/>
    <property type="molecule type" value="Genomic_DNA"/>
</dbReference>
<sequence>MLLYVGNQCTSSFQRVPTELVAHLRPTVYLPKVYRDLAASVFFERVATKGRATKLAIGFVGWLEHV</sequence>
<dbReference type="EMBL" id="ML976719">
    <property type="protein sequence ID" value="KAF1968586.1"/>
    <property type="molecule type" value="Genomic_DNA"/>
</dbReference>